<gene>
    <name evidence="7" type="primary">rplR</name>
    <name evidence="8" type="ORF">CO059_01230</name>
</gene>
<dbReference type="Pfam" id="PF00861">
    <property type="entry name" value="Ribosomal_L18p"/>
    <property type="match status" value="1"/>
</dbReference>
<organism evidence="8 9">
    <name type="scientific">candidate division WWE3 bacterium CG_4_9_14_0_2_um_filter_48_10</name>
    <dbReference type="NCBI Taxonomy" id="1975078"/>
    <lineage>
        <taxon>Bacteria</taxon>
        <taxon>Katanobacteria</taxon>
    </lineage>
</organism>
<dbReference type="GO" id="GO:0006412">
    <property type="term" value="P:translation"/>
    <property type="evidence" value="ECO:0007669"/>
    <property type="project" value="UniProtKB-UniRule"/>
</dbReference>
<evidence type="ECO:0000256" key="4">
    <source>
        <dbReference type="ARBA" id="ARBA00022980"/>
    </source>
</evidence>
<reference evidence="9" key="1">
    <citation type="submission" date="2017-09" db="EMBL/GenBank/DDBJ databases">
        <title>Depth-based differentiation of microbial function through sediment-hosted aquifers and enrichment of novel symbionts in the deep terrestrial subsurface.</title>
        <authorList>
            <person name="Probst A.J."/>
            <person name="Ladd B."/>
            <person name="Jarett J.K."/>
            <person name="Geller-Mcgrath D.E."/>
            <person name="Sieber C.M.K."/>
            <person name="Emerson J.B."/>
            <person name="Anantharaman K."/>
            <person name="Thomas B.C."/>
            <person name="Malmstrom R."/>
            <person name="Stieglmeier M."/>
            <person name="Klingl A."/>
            <person name="Woyke T."/>
            <person name="Ryan C.M."/>
            <person name="Banfield J.F."/>
        </authorList>
    </citation>
    <scope>NUCLEOTIDE SEQUENCE [LARGE SCALE GENOMIC DNA]</scope>
</reference>
<dbReference type="HAMAP" id="MF_01337_B">
    <property type="entry name" value="Ribosomal_uL18_B"/>
    <property type="match status" value="1"/>
</dbReference>
<evidence type="ECO:0000313" key="9">
    <source>
        <dbReference type="Proteomes" id="UP000228781"/>
    </source>
</evidence>
<evidence type="ECO:0000256" key="6">
    <source>
        <dbReference type="ARBA" id="ARBA00035197"/>
    </source>
</evidence>
<comment type="function">
    <text evidence="7">This is one of the proteins that bind and probably mediate the attachment of the 5S RNA into the large ribosomal subunit, where it forms part of the central protuberance.</text>
</comment>
<accession>A0A2M8EJX9</accession>
<dbReference type="GO" id="GO:0008097">
    <property type="term" value="F:5S rRNA binding"/>
    <property type="evidence" value="ECO:0007669"/>
    <property type="project" value="TreeGrafter"/>
</dbReference>
<keyword evidence="4 7" id="KW-0689">Ribosomal protein</keyword>
<dbReference type="PANTHER" id="PTHR12899:SF3">
    <property type="entry name" value="LARGE RIBOSOMAL SUBUNIT PROTEIN UL18M"/>
    <property type="match status" value="1"/>
</dbReference>
<proteinExistence type="inferred from homology"/>
<sequence length="115" mass="13104">MPVKHYQVKRARRRRRIRGKIFGTGKRPRLSVFRSGKHIFVQLIDDEKGKTLVAISDLSFKEGIKSQKAQVAGEKLAEEALKLKIRRVVFDRGGYKYHGRVKAVAQGARKGGLEF</sequence>
<evidence type="ECO:0000313" key="8">
    <source>
        <dbReference type="EMBL" id="PJC22987.1"/>
    </source>
</evidence>
<evidence type="ECO:0000256" key="1">
    <source>
        <dbReference type="ARBA" id="ARBA00007116"/>
    </source>
</evidence>
<dbReference type="InterPro" id="IPR057268">
    <property type="entry name" value="Ribosomal_L18"/>
</dbReference>
<dbReference type="EMBL" id="PFSK01000014">
    <property type="protein sequence ID" value="PJC22987.1"/>
    <property type="molecule type" value="Genomic_DNA"/>
</dbReference>
<protein>
    <recommendedName>
        <fullName evidence="6 7">Large ribosomal subunit protein uL18</fullName>
    </recommendedName>
</protein>
<evidence type="ECO:0000256" key="7">
    <source>
        <dbReference type="HAMAP-Rule" id="MF_01337"/>
    </source>
</evidence>
<comment type="caution">
    <text evidence="8">The sequence shown here is derived from an EMBL/GenBank/DDBJ whole genome shotgun (WGS) entry which is preliminary data.</text>
</comment>
<dbReference type="CDD" id="cd00432">
    <property type="entry name" value="Ribosomal_L18_L5e"/>
    <property type="match status" value="1"/>
</dbReference>
<dbReference type="GO" id="GO:0022625">
    <property type="term" value="C:cytosolic large ribosomal subunit"/>
    <property type="evidence" value="ECO:0007669"/>
    <property type="project" value="TreeGrafter"/>
</dbReference>
<comment type="subunit">
    <text evidence="7">Part of the 50S ribosomal subunit; part of the 5S rRNA/L5/L18/L25 subcomplex. Contacts the 5S and 23S rRNAs.</text>
</comment>
<keyword evidence="3 7" id="KW-0694">RNA-binding</keyword>
<dbReference type="InterPro" id="IPR004389">
    <property type="entry name" value="Ribosomal_uL18_bac-type"/>
</dbReference>
<name>A0A2M8EJX9_UNCKA</name>
<dbReference type="GO" id="GO:0003735">
    <property type="term" value="F:structural constituent of ribosome"/>
    <property type="evidence" value="ECO:0007669"/>
    <property type="project" value="InterPro"/>
</dbReference>
<dbReference type="FunFam" id="3.30.420.100:FF:000001">
    <property type="entry name" value="50S ribosomal protein L18"/>
    <property type="match status" value="1"/>
</dbReference>
<dbReference type="PANTHER" id="PTHR12899">
    <property type="entry name" value="39S RIBOSOMAL PROTEIN L18, MITOCHONDRIAL"/>
    <property type="match status" value="1"/>
</dbReference>
<dbReference type="Proteomes" id="UP000228781">
    <property type="component" value="Unassembled WGS sequence"/>
</dbReference>
<dbReference type="AlphaFoldDB" id="A0A2M8EJX9"/>
<evidence type="ECO:0000256" key="3">
    <source>
        <dbReference type="ARBA" id="ARBA00022884"/>
    </source>
</evidence>
<comment type="similarity">
    <text evidence="1 7">Belongs to the universal ribosomal protein uL18 family.</text>
</comment>
<evidence type="ECO:0000256" key="5">
    <source>
        <dbReference type="ARBA" id="ARBA00023274"/>
    </source>
</evidence>
<dbReference type="InterPro" id="IPR005484">
    <property type="entry name" value="Ribosomal_uL18_bac/plant/anim"/>
</dbReference>
<dbReference type="SUPFAM" id="SSF53137">
    <property type="entry name" value="Translational machinery components"/>
    <property type="match status" value="1"/>
</dbReference>
<dbReference type="Gene3D" id="3.30.420.100">
    <property type="match status" value="1"/>
</dbReference>
<keyword evidence="5 7" id="KW-0687">Ribonucleoprotein</keyword>
<evidence type="ECO:0000256" key="2">
    <source>
        <dbReference type="ARBA" id="ARBA00022730"/>
    </source>
</evidence>
<keyword evidence="2 7" id="KW-0699">rRNA-binding</keyword>
<dbReference type="NCBIfam" id="TIGR00060">
    <property type="entry name" value="L18_bact"/>
    <property type="match status" value="1"/>
</dbReference>